<dbReference type="EMBL" id="JBHSQW010000044">
    <property type="protein sequence ID" value="MFC5996744.1"/>
    <property type="molecule type" value="Genomic_DNA"/>
</dbReference>
<evidence type="ECO:0000313" key="2">
    <source>
        <dbReference type="EMBL" id="MFC5996744.1"/>
    </source>
</evidence>
<evidence type="ECO:0000259" key="1">
    <source>
        <dbReference type="Pfam" id="PF12728"/>
    </source>
</evidence>
<dbReference type="RefSeq" id="WP_379587558.1">
    <property type="nucleotide sequence ID" value="NZ_JBHSQW010000044.1"/>
</dbReference>
<accession>A0ABW1J878</accession>
<gene>
    <name evidence="2" type="ORF">ACFQE5_21275</name>
</gene>
<evidence type="ECO:0000313" key="3">
    <source>
        <dbReference type="Proteomes" id="UP001596302"/>
    </source>
</evidence>
<dbReference type="InterPro" id="IPR041657">
    <property type="entry name" value="HTH_17"/>
</dbReference>
<comment type="caution">
    <text evidence="2">The sequence shown here is derived from an EMBL/GenBank/DDBJ whole genome shotgun (WGS) entry which is preliminary data.</text>
</comment>
<proteinExistence type="predicted"/>
<organism evidence="2 3">
    <name type="scientific">Pseudonocardia hispaniensis</name>
    <dbReference type="NCBI Taxonomy" id="904933"/>
    <lineage>
        <taxon>Bacteria</taxon>
        <taxon>Bacillati</taxon>
        <taxon>Actinomycetota</taxon>
        <taxon>Actinomycetes</taxon>
        <taxon>Pseudonocardiales</taxon>
        <taxon>Pseudonocardiaceae</taxon>
        <taxon>Pseudonocardia</taxon>
    </lineage>
</organism>
<sequence>MSKPRVPLLYTVEEAAELLTISRWKVFELIRLRELRSVKIGGLRRVPGAAIEEYIARLLGEAS</sequence>
<protein>
    <submittedName>
        <fullName evidence="2">Helix-turn-helix domain-containing protein</fullName>
    </submittedName>
</protein>
<keyword evidence="3" id="KW-1185">Reference proteome</keyword>
<name>A0ABW1J878_9PSEU</name>
<dbReference type="Proteomes" id="UP001596302">
    <property type="component" value="Unassembled WGS sequence"/>
</dbReference>
<dbReference type="Pfam" id="PF12728">
    <property type="entry name" value="HTH_17"/>
    <property type="match status" value="1"/>
</dbReference>
<reference evidence="3" key="1">
    <citation type="journal article" date="2019" name="Int. J. Syst. Evol. Microbiol.">
        <title>The Global Catalogue of Microorganisms (GCM) 10K type strain sequencing project: providing services to taxonomists for standard genome sequencing and annotation.</title>
        <authorList>
            <consortium name="The Broad Institute Genomics Platform"/>
            <consortium name="The Broad Institute Genome Sequencing Center for Infectious Disease"/>
            <person name="Wu L."/>
            <person name="Ma J."/>
        </authorList>
    </citation>
    <scope>NUCLEOTIDE SEQUENCE [LARGE SCALE GENOMIC DNA]</scope>
    <source>
        <strain evidence="3">CCM 8391</strain>
    </source>
</reference>
<dbReference type="NCBIfam" id="TIGR01764">
    <property type="entry name" value="excise"/>
    <property type="match status" value="1"/>
</dbReference>
<feature type="domain" description="Helix-turn-helix" evidence="1">
    <location>
        <begin position="9"/>
        <end position="57"/>
    </location>
</feature>
<dbReference type="InterPro" id="IPR010093">
    <property type="entry name" value="SinI_DNA-bd"/>
</dbReference>